<sequence length="213" mass="25052">MSDRGYSSSSIAESFSSQPHSWDTQSRTDDPQTVFDTHGFAALIRVDETSDGIFQPTMNYCPCKCYRNALVIRPDDPRTLEEDKTHMFERLEGSYFADEKTQHEWYYTVWDCHEKFYSRLREALRSLSPLLEPSKRSKGINEIFDSVVRDNERLSMVILCDNRASYERFKTDDRFNFETIDYPRVDEATRFEDELDGTISEDPPRGRSQFRSQ</sequence>
<keyword evidence="3" id="KW-1185">Reference proteome</keyword>
<feature type="region of interest" description="Disordered" evidence="1">
    <location>
        <begin position="193"/>
        <end position="213"/>
    </location>
</feature>
<gene>
    <name evidence="2" type="ORF">M231_02545</name>
</gene>
<evidence type="ECO:0000256" key="1">
    <source>
        <dbReference type="SAM" id="MobiDB-lite"/>
    </source>
</evidence>
<dbReference type="VEuPathDB" id="FungiDB:TREMEDRAFT_61306"/>
<comment type="caution">
    <text evidence="2">The sequence shown here is derived from an EMBL/GenBank/DDBJ whole genome shotgun (WGS) entry which is preliminary data.</text>
</comment>
<protein>
    <submittedName>
        <fullName evidence="2">Uncharacterized protein</fullName>
    </submittedName>
</protein>
<organism evidence="2 3">
    <name type="scientific">Tremella mesenterica</name>
    <name type="common">Jelly fungus</name>
    <dbReference type="NCBI Taxonomy" id="5217"/>
    <lineage>
        <taxon>Eukaryota</taxon>
        <taxon>Fungi</taxon>
        <taxon>Dikarya</taxon>
        <taxon>Basidiomycota</taxon>
        <taxon>Agaricomycotina</taxon>
        <taxon>Tremellomycetes</taxon>
        <taxon>Tremellales</taxon>
        <taxon>Tremellaceae</taxon>
        <taxon>Tremella</taxon>
    </lineage>
</organism>
<feature type="compositionally biased region" description="Low complexity" evidence="1">
    <location>
        <begin position="7"/>
        <end position="17"/>
    </location>
</feature>
<proteinExistence type="predicted"/>
<feature type="region of interest" description="Disordered" evidence="1">
    <location>
        <begin position="1"/>
        <end position="30"/>
    </location>
</feature>
<dbReference type="Proteomes" id="UP000289152">
    <property type="component" value="Unassembled WGS sequence"/>
</dbReference>
<evidence type="ECO:0000313" key="3">
    <source>
        <dbReference type="Proteomes" id="UP000289152"/>
    </source>
</evidence>
<dbReference type="InParanoid" id="A0A4Q1BQ88"/>
<dbReference type="EMBL" id="SDIL01000022">
    <property type="protein sequence ID" value="RXK40088.1"/>
    <property type="molecule type" value="Genomic_DNA"/>
</dbReference>
<dbReference type="AlphaFoldDB" id="A0A4Q1BQ88"/>
<reference evidence="2 3" key="1">
    <citation type="submission" date="2016-06" db="EMBL/GenBank/DDBJ databases">
        <title>Evolution of pathogenesis and genome organization in the Tremellales.</title>
        <authorList>
            <person name="Cuomo C."/>
            <person name="Litvintseva A."/>
            <person name="Heitman J."/>
            <person name="Chen Y."/>
            <person name="Sun S."/>
            <person name="Springer D."/>
            <person name="Dromer F."/>
            <person name="Young S."/>
            <person name="Zeng Q."/>
            <person name="Chapman S."/>
            <person name="Gujja S."/>
            <person name="Saif S."/>
            <person name="Birren B."/>
        </authorList>
    </citation>
    <scope>NUCLEOTIDE SEQUENCE [LARGE SCALE GENOMIC DNA]</scope>
    <source>
        <strain evidence="2 3">ATCC 28783</strain>
    </source>
</reference>
<name>A0A4Q1BQ88_TREME</name>
<accession>A0A4Q1BQ88</accession>
<evidence type="ECO:0000313" key="2">
    <source>
        <dbReference type="EMBL" id="RXK40088.1"/>
    </source>
</evidence>